<proteinExistence type="inferred from homology"/>
<keyword evidence="1" id="KW-0813">Transport</keyword>
<dbReference type="Pfam" id="PF01152">
    <property type="entry name" value="Bac_globin"/>
    <property type="match status" value="1"/>
</dbReference>
<dbReference type="InterPro" id="IPR044203">
    <property type="entry name" value="GlbO/GLB3-like"/>
</dbReference>
<keyword evidence="7" id="KW-1185">Reference proteome</keyword>
<evidence type="ECO:0000256" key="4">
    <source>
        <dbReference type="ARBA" id="ARBA00023004"/>
    </source>
</evidence>
<dbReference type="GO" id="GO:0005344">
    <property type="term" value="F:oxygen carrier activity"/>
    <property type="evidence" value="ECO:0007669"/>
    <property type="project" value="InterPro"/>
</dbReference>
<dbReference type="PANTHER" id="PTHR47366">
    <property type="entry name" value="TWO-ON-TWO HEMOGLOBIN-3"/>
    <property type="match status" value="1"/>
</dbReference>
<evidence type="ECO:0000256" key="3">
    <source>
        <dbReference type="ARBA" id="ARBA00022723"/>
    </source>
</evidence>
<dbReference type="Proteomes" id="UP000545286">
    <property type="component" value="Unassembled WGS sequence"/>
</dbReference>
<protein>
    <submittedName>
        <fullName evidence="6">Hemoglobin</fullName>
    </submittedName>
</protein>
<comment type="caution">
    <text evidence="6">The sequence shown here is derived from an EMBL/GenBank/DDBJ whole genome shotgun (WGS) entry which is preliminary data.</text>
</comment>
<evidence type="ECO:0000256" key="5">
    <source>
        <dbReference type="ARBA" id="ARBA00034496"/>
    </source>
</evidence>
<accession>A0A7W4UNR8</accession>
<keyword evidence="2" id="KW-0349">Heme</keyword>
<dbReference type="EMBL" id="JACHWJ010000002">
    <property type="protein sequence ID" value="MBB2957819.1"/>
    <property type="molecule type" value="Genomic_DNA"/>
</dbReference>
<dbReference type="AlphaFoldDB" id="A0A7W4UNR8"/>
<dbReference type="InterPro" id="IPR012292">
    <property type="entry name" value="Globin/Proto"/>
</dbReference>
<evidence type="ECO:0000313" key="7">
    <source>
        <dbReference type="Proteomes" id="UP000545286"/>
    </source>
</evidence>
<dbReference type="CDD" id="cd14771">
    <property type="entry name" value="TrHb2_Mt-trHbO-like_O"/>
    <property type="match status" value="1"/>
</dbReference>
<dbReference type="SUPFAM" id="SSF46458">
    <property type="entry name" value="Globin-like"/>
    <property type="match status" value="1"/>
</dbReference>
<organism evidence="6 7">
    <name type="scientific">Pseudoclavibacter helvolus</name>
    <dbReference type="NCBI Taxonomy" id="255205"/>
    <lineage>
        <taxon>Bacteria</taxon>
        <taxon>Bacillati</taxon>
        <taxon>Actinomycetota</taxon>
        <taxon>Actinomycetes</taxon>
        <taxon>Micrococcales</taxon>
        <taxon>Microbacteriaceae</taxon>
        <taxon>Pseudoclavibacter</taxon>
    </lineage>
</organism>
<keyword evidence="4" id="KW-0408">Iron</keyword>
<dbReference type="RefSeq" id="WP_068482886.1">
    <property type="nucleotide sequence ID" value="NZ_CZJS01000136.1"/>
</dbReference>
<dbReference type="OrthoDB" id="9790913at2"/>
<name>A0A7W4UNR8_9MICO</name>
<evidence type="ECO:0000256" key="1">
    <source>
        <dbReference type="ARBA" id="ARBA00022448"/>
    </source>
</evidence>
<keyword evidence="3" id="KW-0479">Metal-binding</keyword>
<dbReference type="GO" id="GO:0020037">
    <property type="term" value="F:heme binding"/>
    <property type="evidence" value="ECO:0007669"/>
    <property type="project" value="InterPro"/>
</dbReference>
<dbReference type="InterPro" id="IPR009050">
    <property type="entry name" value="Globin-like_sf"/>
</dbReference>
<evidence type="ECO:0000256" key="2">
    <source>
        <dbReference type="ARBA" id="ARBA00022617"/>
    </source>
</evidence>
<evidence type="ECO:0000313" key="6">
    <source>
        <dbReference type="EMBL" id="MBB2957819.1"/>
    </source>
</evidence>
<reference evidence="6 7" key="1">
    <citation type="submission" date="2020-08" db="EMBL/GenBank/DDBJ databases">
        <title>Sequencing the genomes of 1000 actinobacteria strains.</title>
        <authorList>
            <person name="Klenk H.-P."/>
        </authorList>
    </citation>
    <scope>NUCLEOTIDE SEQUENCE [LARGE SCALE GENOMIC DNA]</scope>
    <source>
        <strain evidence="6 7">DSM 20419</strain>
    </source>
</reference>
<dbReference type="GO" id="GO:0019825">
    <property type="term" value="F:oxygen binding"/>
    <property type="evidence" value="ECO:0007669"/>
    <property type="project" value="InterPro"/>
</dbReference>
<comment type="similarity">
    <text evidence="5">Belongs to the truncated hemoglobin family. Group II subfamily.</text>
</comment>
<dbReference type="GO" id="GO:0046872">
    <property type="term" value="F:metal ion binding"/>
    <property type="evidence" value="ECO:0007669"/>
    <property type="project" value="UniProtKB-KW"/>
</dbReference>
<dbReference type="Gene3D" id="1.10.490.10">
    <property type="entry name" value="Globins"/>
    <property type="match status" value="1"/>
</dbReference>
<dbReference type="PANTHER" id="PTHR47366:SF1">
    <property type="entry name" value="TWO-ON-TWO HEMOGLOBIN-3"/>
    <property type="match status" value="1"/>
</dbReference>
<sequence>MTGNPIHLRASEGGAAAVPTLYDEIGGMPAFEKLASAFYEGVREDELMWRMYPQDDLEGATWRLGHFLAQYFGGPSEYSAERGHPRLRMRHNAFHINPEAREHWLRHMHAAMDQLDLAPIHRTQMADYFDRAATAMVNTFEPSPGAEADS</sequence>
<dbReference type="InterPro" id="IPR001486">
    <property type="entry name" value="Hemoglobin_trunc"/>
</dbReference>
<gene>
    <name evidence="6" type="ORF">FHX72_001956</name>
</gene>